<accession>A0A8E2F4Z0</accession>
<evidence type="ECO:0000313" key="2">
    <source>
        <dbReference type="Proteomes" id="UP000250140"/>
    </source>
</evidence>
<proteinExistence type="predicted"/>
<dbReference type="Proteomes" id="UP000250140">
    <property type="component" value="Unassembled WGS sequence"/>
</dbReference>
<dbReference type="OrthoDB" id="6365676at2759"/>
<gene>
    <name evidence="1" type="ORF">AOQ84DRAFT_438211</name>
</gene>
<dbReference type="EMBL" id="KV749199">
    <property type="protein sequence ID" value="OCL10662.1"/>
    <property type="molecule type" value="Genomic_DNA"/>
</dbReference>
<sequence length="317" mass="36100">MACASEPPRLPFPLEIFLQILDEVVKSASGVVPVAYPPSNSVVRTFKSLMLVCKSLSATAAQYLYSHCLYINSESRLHKLLRTLGNGHGQLEQSPWLAGIEQYMTSACLSIRGYNKKDSERTSATIELFNFIGPSLKRLILTGDFNNPRPGEDNPNDILSQLHNLEELQCSYDAWNYCKHATLPQLKRLAFDFAGLGQDEFSFLQRSPKLEVLVTFRQGLSASCIDHIFESYRGSDLKVLVVDVANNHRPLPLTRDWAPQDKVHIMEVDVPVSYYGDEREYNLCQMWIRNKAIQGTLWEEHSRPMELWTAYIARWGN</sequence>
<organism evidence="1 2">
    <name type="scientific">Glonium stellatum</name>
    <dbReference type="NCBI Taxonomy" id="574774"/>
    <lineage>
        <taxon>Eukaryota</taxon>
        <taxon>Fungi</taxon>
        <taxon>Dikarya</taxon>
        <taxon>Ascomycota</taxon>
        <taxon>Pezizomycotina</taxon>
        <taxon>Dothideomycetes</taxon>
        <taxon>Pleosporomycetidae</taxon>
        <taxon>Gloniales</taxon>
        <taxon>Gloniaceae</taxon>
        <taxon>Glonium</taxon>
    </lineage>
</organism>
<keyword evidence="2" id="KW-1185">Reference proteome</keyword>
<name>A0A8E2F4Z0_9PEZI</name>
<dbReference type="AlphaFoldDB" id="A0A8E2F4Z0"/>
<protein>
    <submittedName>
        <fullName evidence="1">Uncharacterized protein</fullName>
    </submittedName>
</protein>
<evidence type="ECO:0000313" key="1">
    <source>
        <dbReference type="EMBL" id="OCL10662.1"/>
    </source>
</evidence>
<reference evidence="1 2" key="1">
    <citation type="journal article" date="2016" name="Nat. Commun.">
        <title>Ectomycorrhizal ecology is imprinted in the genome of the dominant symbiotic fungus Cenococcum geophilum.</title>
        <authorList>
            <consortium name="DOE Joint Genome Institute"/>
            <person name="Peter M."/>
            <person name="Kohler A."/>
            <person name="Ohm R.A."/>
            <person name="Kuo A."/>
            <person name="Krutzmann J."/>
            <person name="Morin E."/>
            <person name="Arend M."/>
            <person name="Barry K.W."/>
            <person name="Binder M."/>
            <person name="Choi C."/>
            <person name="Clum A."/>
            <person name="Copeland A."/>
            <person name="Grisel N."/>
            <person name="Haridas S."/>
            <person name="Kipfer T."/>
            <person name="LaButti K."/>
            <person name="Lindquist E."/>
            <person name="Lipzen A."/>
            <person name="Maire R."/>
            <person name="Meier B."/>
            <person name="Mihaltcheva S."/>
            <person name="Molinier V."/>
            <person name="Murat C."/>
            <person name="Poggeler S."/>
            <person name="Quandt C.A."/>
            <person name="Sperisen C."/>
            <person name="Tritt A."/>
            <person name="Tisserant E."/>
            <person name="Crous P.W."/>
            <person name="Henrissat B."/>
            <person name="Nehls U."/>
            <person name="Egli S."/>
            <person name="Spatafora J.W."/>
            <person name="Grigoriev I.V."/>
            <person name="Martin F.M."/>
        </authorList>
    </citation>
    <scope>NUCLEOTIDE SEQUENCE [LARGE SCALE GENOMIC DNA]</scope>
    <source>
        <strain evidence="1 2">CBS 207.34</strain>
    </source>
</reference>